<dbReference type="CDD" id="cd03230">
    <property type="entry name" value="ABC_DR_subfamily_A"/>
    <property type="match status" value="1"/>
</dbReference>
<dbReference type="PROSITE" id="PS50893">
    <property type="entry name" value="ABC_TRANSPORTER_2"/>
    <property type="match status" value="1"/>
</dbReference>
<gene>
    <name evidence="6" type="ORF">IRI77_02290</name>
</gene>
<protein>
    <submittedName>
        <fullName evidence="6">ABC transporter ATP-binding protein</fullName>
    </submittedName>
</protein>
<evidence type="ECO:0000313" key="7">
    <source>
        <dbReference type="Proteomes" id="UP000593892"/>
    </source>
</evidence>
<keyword evidence="2" id="KW-0813">Transport</keyword>
<accession>A0A7S7NS68</accession>
<dbReference type="SMART" id="SM00382">
    <property type="entry name" value="AAA"/>
    <property type="match status" value="1"/>
</dbReference>
<keyword evidence="3" id="KW-0547">Nucleotide-binding</keyword>
<organism evidence="6 7">
    <name type="scientific">Paludibaculum fermentans</name>
    <dbReference type="NCBI Taxonomy" id="1473598"/>
    <lineage>
        <taxon>Bacteria</taxon>
        <taxon>Pseudomonadati</taxon>
        <taxon>Acidobacteriota</taxon>
        <taxon>Terriglobia</taxon>
        <taxon>Bryobacterales</taxon>
        <taxon>Bryobacteraceae</taxon>
        <taxon>Paludibaculum</taxon>
    </lineage>
</organism>
<evidence type="ECO:0000259" key="5">
    <source>
        <dbReference type="PROSITE" id="PS50893"/>
    </source>
</evidence>
<dbReference type="KEGG" id="pfer:IRI77_02290"/>
<dbReference type="Pfam" id="PF00005">
    <property type="entry name" value="ABC_tran"/>
    <property type="match status" value="1"/>
</dbReference>
<dbReference type="InterPro" id="IPR003593">
    <property type="entry name" value="AAA+_ATPase"/>
</dbReference>
<feature type="domain" description="ABC transporter" evidence="5">
    <location>
        <begin position="5"/>
        <end position="239"/>
    </location>
</feature>
<dbReference type="RefSeq" id="WP_194450475.1">
    <property type="nucleotide sequence ID" value="NZ_CP063849.1"/>
</dbReference>
<proteinExistence type="inferred from homology"/>
<keyword evidence="4 6" id="KW-0067">ATP-binding</keyword>
<dbReference type="SUPFAM" id="SSF52540">
    <property type="entry name" value="P-loop containing nucleoside triphosphate hydrolases"/>
    <property type="match status" value="1"/>
</dbReference>
<dbReference type="InterPro" id="IPR017871">
    <property type="entry name" value="ABC_transporter-like_CS"/>
</dbReference>
<evidence type="ECO:0000313" key="6">
    <source>
        <dbReference type="EMBL" id="QOY88812.1"/>
    </source>
</evidence>
<reference evidence="6 7" key="1">
    <citation type="submission" date="2020-10" db="EMBL/GenBank/DDBJ databases">
        <title>Complete genome sequence of Paludibaculum fermentans P105T, a facultatively anaerobic acidobacterium capable of dissimilatory Fe(III) reduction.</title>
        <authorList>
            <person name="Dedysh S.N."/>
            <person name="Beletsky A.V."/>
            <person name="Kulichevskaya I.S."/>
            <person name="Mardanov A.V."/>
            <person name="Ravin N.V."/>
        </authorList>
    </citation>
    <scope>NUCLEOTIDE SEQUENCE [LARGE SCALE GENOMIC DNA]</scope>
    <source>
        <strain evidence="6 7">P105</strain>
    </source>
</reference>
<dbReference type="EMBL" id="CP063849">
    <property type="protein sequence ID" value="QOY88812.1"/>
    <property type="molecule type" value="Genomic_DNA"/>
</dbReference>
<evidence type="ECO:0000256" key="1">
    <source>
        <dbReference type="ARBA" id="ARBA00005417"/>
    </source>
</evidence>
<keyword evidence="7" id="KW-1185">Reference proteome</keyword>
<evidence type="ECO:0000256" key="4">
    <source>
        <dbReference type="ARBA" id="ARBA00022840"/>
    </source>
</evidence>
<evidence type="ECO:0000256" key="2">
    <source>
        <dbReference type="ARBA" id="ARBA00022448"/>
    </source>
</evidence>
<sequence>MPPVIELENLRVKLGRREILKGISCRLGVAGQGRAIGLLGPNGAGKSTLIQTLLGFHQPLSGTAKIMGFDCHKQVREVRSRIGYMPESDSFISNMTAVRFLRQMGELSGLPKEIALEKAHETLFHVGLGEARYRDLGTYSLGMKQMAKLAQAIVHGPPLVILDEPTNGLDPAARQRMLRLVKEMKEDHGMNVVLCSHLLRDVEEVCDEVVILKDGVVVHEADLEAERKSNRFFVELEVSGDDSGLLEGLHKVGADGVSEGQGRWRIVLPPGVEIAVVWKVTAGEGLRVRKLTHRRDTLEEIFLRAVGHLAKTPGAAAPQEVAANGGL</sequence>
<dbReference type="Proteomes" id="UP000593892">
    <property type="component" value="Chromosome"/>
</dbReference>
<dbReference type="PROSITE" id="PS00211">
    <property type="entry name" value="ABC_TRANSPORTER_1"/>
    <property type="match status" value="1"/>
</dbReference>
<comment type="similarity">
    <text evidence="1">Belongs to the ABC transporter superfamily.</text>
</comment>
<dbReference type="GO" id="GO:0005524">
    <property type="term" value="F:ATP binding"/>
    <property type="evidence" value="ECO:0007669"/>
    <property type="project" value="UniProtKB-KW"/>
</dbReference>
<dbReference type="InterPro" id="IPR003439">
    <property type="entry name" value="ABC_transporter-like_ATP-bd"/>
</dbReference>
<name>A0A7S7NS68_PALFE</name>
<dbReference type="Gene3D" id="3.40.50.300">
    <property type="entry name" value="P-loop containing nucleotide triphosphate hydrolases"/>
    <property type="match status" value="1"/>
</dbReference>
<dbReference type="AlphaFoldDB" id="A0A7S7NS68"/>
<dbReference type="GO" id="GO:0016887">
    <property type="term" value="F:ATP hydrolysis activity"/>
    <property type="evidence" value="ECO:0007669"/>
    <property type="project" value="InterPro"/>
</dbReference>
<evidence type="ECO:0000256" key="3">
    <source>
        <dbReference type="ARBA" id="ARBA00022741"/>
    </source>
</evidence>
<dbReference type="InterPro" id="IPR027417">
    <property type="entry name" value="P-loop_NTPase"/>
</dbReference>
<dbReference type="PANTHER" id="PTHR43335">
    <property type="entry name" value="ABC TRANSPORTER, ATP-BINDING PROTEIN"/>
    <property type="match status" value="1"/>
</dbReference>